<dbReference type="InterPro" id="IPR011701">
    <property type="entry name" value="MFS"/>
</dbReference>
<feature type="transmembrane region" description="Helical" evidence="6">
    <location>
        <begin position="485"/>
        <end position="507"/>
    </location>
</feature>
<dbReference type="InterPro" id="IPR036259">
    <property type="entry name" value="MFS_trans_sf"/>
</dbReference>
<keyword evidence="2" id="KW-0813">Transport</keyword>
<evidence type="ECO:0000256" key="4">
    <source>
        <dbReference type="ARBA" id="ARBA00022989"/>
    </source>
</evidence>
<accession>A0A3M7EUR5</accession>
<dbReference type="SUPFAM" id="SSF103473">
    <property type="entry name" value="MFS general substrate transporter"/>
    <property type="match status" value="1"/>
</dbReference>
<evidence type="ECO:0000256" key="6">
    <source>
        <dbReference type="SAM" id="Phobius"/>
    </source>
</evidence>
<comment type="subcellular location">
    <subcellularLocation>
        <location evidence="1">Membrane</location>
        <topology evidence="1">Multi-pass membrane protein</topology>
    </subcellularLocation>
</comment>
<dbReference type="FunFam" id="1.20.1250.20:FF:000247">
    <property type="entry name" value="MFS general substrate transporter"/>
    <property type="match status" value="1"/>
</dbReference>
<evidence type="ECO:0000259" key="7">
    <source>
        <dbReference type="PROSITE" id="PS50850"/>
    </source>
</evidence>
<feature type="transmembrane region" description="Helical" evidence="6">
    <location>
        <begin position="213"/>
        <end position="233"/>
    </location>
</feature>
<feature type="transmembrane region" description="Helical" evidence="6">
    <location>
        <begin position="323"/>
        <end position="341"/>
    </location>
</feature>
<dbReference type="Proteomes" id="UP000269539">
    <property type="component" value="Unassembled WGS sequence"/>
</dbReference>
<dbReference type="PANTHER" id="PTHR43791">
    <property type="entry name" value="PERMEASE-RELATED"/>
    <property type="match status" value="1"/>
</dbReference>
<dbReference type="FunFam" id="1.20.1250.20:FF:000106">
    <property type="entry name" value="MFS transporter, putative"/>
    <property type="match status" value="1"/>
</dbReference>
<evidence type="ECO:0000313" key="9">
    <source>
        <dbReference type="Proteomes" id="UP000269539"/>
    </source>
</evidence>
<dbReference type="Pfam" id="PF07690">
    <property type="entry name" value="MFS_1"/>
    <property type="match status" value="1"/>
</dbReference>
<evidence type="ECO:0000256" key="5">
    <source>
        <dbReference type="ARBA" id="ARBA00023136"/>
    </source>
</evidence>
<keyword evidence="4 6" id="KW-1133">Transmembrane helix</keyword>
<evidence type="ECO:0000256" key="3">
    <source>
        <dbReference type="ARBA" id="ARBA00022692"/>
    </source>
</evidence>
<feature type="transmembrane region" description="Helical" evidence="6">
    <location>
        <begin position="245"/>
        <end position="265"/>
    </location>
</feature>
<dbReference type="GO" id="GO:0016020">
    <property type="term" value="C:membrane"/>
    <property type="evidence" value="ECO:0007669"/>
    <property type="project" value="UniProtKB-SubCell"/>
</dbReference>
<feature type="domain" description="Major facilitator superfamily (MFS) profile" evidence="7">
    <location>
        <begin position="84"/>
        <end position="511"/>
    </location>
</feature>
<gene>
    <name evidence="8" type="ORF">D0864_08706</name>
</gene>
<proteinExistence type="predicted"/>
<evidence type="ECO:0000313" key="8">
    <source>
        <dbReference type="EMBL" id="RMY80329.1"/>
    </source>
</evidence>
<organism evidence="8 9">
    <name type="scientific">Hortaea werneckii</name>
    <name type="common">Black yeast</name>
    <name type="synonym">Cladosporium werneckii</name>
    <dbReference type="NCBI Taxonomy" id="91943"/>
    <lineage>
        <taxon>Eukaryota</taxon>
        <taxon>Fungi</taxon>
        <taxon>Dikarya</taxon>
        <taxon>Ascomycota</taxon>
        <taxon>Pezizomycotina</taxon>
        <taxon>Dothideomycetes</taxon>
        <taxon>Dothideomycetidae</taxon>
        <taxon>Mycosphaerellales</taxon>
        <taxon>Teratosphaeriaceae</taxon>
        <taxon>Hortaea</taxon>
    </lineage>
</organism>
<evidence type="ECO:0000256" key="1">
    <source>
        <dbReference type="ARBA" id="ARBA00004141"/>
    </source>
</evidence>
<dbReference type="PANTHER" id="PTHR43791:SF104">
    <property type="entry name" value="MAJOR FACILITATOR SUPERFAMILY (MFS) PROFILE DOMAIN-CONTAINING PROTEIN-RELATED"/>
    <property type="match status" value="1"/>
</dbReference>
<feature type="transmembrane region" description="Helical" evidence="6">
    <location>
        <begin position="362"/>
        <end position="382"/>
    </location>
</feature>
<protein>
    <recommendedName>
        <fullName evidence="7">Major facilitator superfamily (MFS) profile domain-containing protein</fullName>
    </recommendedName>
</protein>
<reference evidence="8 9" key="1">
    <citation type="journal article" date="2018" name="BMC Genomics">
        <title>Genomic evidence for intraspecific hybridization in a clonal and extremely halotolerant yeast.</title>
        <authorList>
            <person name="Gostincar C."/>
            <person name="Stajich J.E."/>
            <person name="Zupancic J."/>
            <person name="Zalar P."/>
            <person name="Gunde-Cimerman N."/>
        </authorList>
    </citation>
    <scope>NUCLEOTIDE SEQUENCE [LARGE SCALE GENOMIC DNA]</scope>
    <source>
        <strain evidence="8 9">EXF-10513</strain>
    </source>
</reference>
<comment type="caution">
    <text evidence="8">The sequence shown here is derived from an EMBL/GenBank/DDBJ whole genome shotgun (WGS) entry which is preliminary data.</text>
</comment>
<keyword evidence="5 6" id="KW-0472">Membrane</keyword>
<evidence type="ECO:0000256" key="2">
    <source>
        <dbReference type="ARBA" id="ARBA00022448"/>
    </source>
</evidence>
<dbReference type="EMBL" id="QWIO01001023">
    <property type="protein sequence ID" value="RMY80329.1"/>
    <property type="molecule type" value="Genomic_DNA"/>
</dbReference>
<feature type="transmembrane region" description="Helical" evidence="6">
    <location>
        <begin position="416"/>
        <end position="438"/>
    </location>
</feature>
<name>A0A3M7EUR5_HORWE</name>
<dbReference type="GO" id="GO:0022857">
    <property type="term" value="F:transmembrane transporter activity"/>
    <property type="evidence" value="ECO:0007669"/>
    <property type="project" value="InterPro"/>
</dbReference>
<feature type="transmembrane region" description="Helical" evidence="6">
    <location>
        <begin position="388"/>
        <end position="409"/>
    </location>
</feature>
<dbReference type="PROSITE" id="PS50850">
    <property type="entry name" value="MFS"/>
    <property type="match status" value="1"/>
</dbReference>
<dbReference type="InterPro" id="IPR020846">
    <property type="entry name" value="MFS_dom"/>
</dbReference>
<dbReference type="AlphaFoldDB" id="A0A3M7EUR5"/>
<sequence>MAGKDSPSKNPKLPETEVKACATSPVAKDALVSSEVCRAAFDDDCLAAFYKPIDTYEGRHRYNPNFEWESAEEKRLVRRIDYRICTWVCLMFFALQLDRGNISQALSDNLLDDLGLTTNDYNTGQTIFYLTFLFAELPSQLISKKIGPDNWIPIQMVSWSLVASMQAFLSGRSSFWTCRALLGLIEGGFIPDNILYLSYWYTGPELPIRLSFFWVSYQTTSIISAFMAFGILHMRGINGLEGWRWLFALEGMLTGIIGIVSYFYIPPSPTQTASRFRGKHGWFNEREEKILVNRVLRDDPSKGDMHNRQALTLGMFWECLCDWHMWPIYLIGLSWMLPSIPMNQYITLTLKSAGFGTFETNLLTIPAYVIFIVGLLFWTWLSEKLDERFLLATVSQVWVLPLLIALLCLSTDRSPWVSWILAILLYSQPYVHAILVAITSRNAGSVRTRTVASAIYNMCVQASNIIGSNIYRTPDKPYYFTGNKILLGLAIYNMALFVGTKVFYLSINRTRDRQWKASTSWWVEGSLRSSVSSEALSSSVDTNAAAGGR</sequence>
<keyword evidence="3 6" id="KW-0812">Transmembrane</keyword>
<dbReference type="Gene3D" id="1.20.1250.20">
    <property type="entry name" value="MFS general substrate transporter like domains"/>
    <property type="match status" value="2"/>
</dbReference>